<dbReference type="InterPro" id="IPR009050">
    <property type="entry name" value="Globin-like_sf"/>
</dbReference>
<dbReference type="InterPro" id="IPR029787">
    <property type="entry name" value="Nucleotide_cyclase"/>
</dbReference>
<dbReference type="NCBIfam" id="TIGR00254">
    <property type="entry name" value="GGDEF"/>
    <property type="match status" value="1"/>
</dbReference>
<protein>
    <recommendedName>
        <fullName evidence="1">Diguanylate cyclase DosC</fullName>
    </recommendedName>
    <alternativeName>
        <fullName evidence="2">Direct oxygen-sensing cyclase</fullName>
    </alternativeName>
</protein>
<evidence type="ECO:0000259" key="5">
    <source>
        <dbReference type="PROSITE" id="PS50887"/>
    </source>
</evidence>
<dbReference type="SUPFAM" id="SSF55073">
    <property type="entry name" value="Nucleotide cyclase"/>
    <property type="match status" value="1"/>
</dbReference>
<feature type="domain" description="GGDEF" evidence="5">
    <location>
        <begin position="284"/>
        <end position="419"/>
    </location>
</feature>
<dbReference type="InterPro" id="IPR001633">
    <property type="entry name" value="EAL_dom"/>
</dbReference>
<dbReference type="AlphaFoldDB" id="A0A7W6J838"/>
<dbReference type="Pfam" id="PF00990">
    <property type="entry name" value="GGDEF"/>
    <property type="match status" value="1"/>
</dbReference>
<organism evidence="6 7">
    <name type="scientific">Gellertiella hungarica</name>
    <dbReference type="NCBI Taxonomy" id="1572859"/>
    <lineage>
        <taxon>Bacteria</taxon>
        <taxon>Pseudomonadati</taxon>
        <taxon>Pseudomonadota</taxon>
        <taxon>Alphaproteobacteria</taxon>
        <taxon>Hyphomicrobiales</taxon>
        <taxon>Rhizobiaceae</taxon>
        <taxon>Gellertiella</taxon>
    </lineage>
</organism>
<dbReference type="Gene3D" id="1.10.490.10">
    <property type="entry name" value="Globins"/>
    <property type="match status" value="1"/>
</dbReference>
<reference evidence="6 7" key="1">
    <citation type="submission" date="2020-08" db="EMBL/GenBank/DDBJ databases">
        <title>Genomic Encyclopedia of Type Strains, Phase IV (KMG-IV): sequencing the most valuable type-strain genomes for metagenomic binning, comparative biology and taxonomic classification.</title>
        <authorList>
            <person name="Goeker M."/>
        </authorList>
    </citation>
    <scope>NUCLEOTIDE SEQUENCE [LARGE SCALE GENOMIC DNA]</scope>
    <source>
        <strain evidence="6 7">DSM 29853</strain>
    </source>
</reference>
<feature type="domain" description="EAL" evidence="3">
    <location>
        <begin position="428"/>
        <end position="683"/>
    </location>
</feature>
<evidence type="ECO:0000313" key="7">
    <source>
        <dbReference type="Proteomes" id="UP000528286"/>
    </source>
</evidence>
<dbReference type="EMBL" id="JACIEZ010000010">
    <property type="protein sequence ID" value="MBB4066551.1"/>
    <property type="molecule type" value="Genomic_DNA"/>
</dbReference>
<dbReference type="InterPro" id="IPR052155">
    <property type="entry name" value="Biofilm_reg_signaling"/>
</dbReference>
<sequence length="698" mass="76968">MTGLPLRMIARRIRERMSMAASTLSHTREALSRHLAFIGFGAEDRKALTLAHEAITEAFVPALEHLYDQIRVTPEVAGLFRDEDAVERAKAAQRGHWLRLLSHGFDDTYIAEVLKIGEVHASLGVTPGLMVGAHTLLLTEALHMLARLSHDRVGPAAKSALIKCVLADIHFSIEVYHRELERARDLSETRKAEILSSQRDALDILEHAINEVAIGNLEYQIPTPQPGRFGVTVDNFNAAIRKQRQLVRQIEHKATHDPLTGLFNREHFFRCAQLLLDEARAGGGNVIVEMIDLDGFKLINDTLGHDVGDACLREVARRLRRLCGPEARIFRQGGDEFTVVRPAAADGADASEAYYERILSGLQEPIPVEAHILHVSASIGSADSAADPDSDIENLTRHADLALYEAKNKGKNRHCSFAPSLLLRALQSANIIASSHRALEEGRFSLHFQPKHDLATGHVVGAEGLLRMRGEGGEWLTPGAFGPALDDAAFQRDIGNFVLVEAVRAIRQCRHVLPAFGHVAINLDTAQFIESGFVTDLARLIEEREITADNLQIEVTERVIINDGRYGTARHLNALAALGISIALDDFGTGYASLNHLRSLPIDTVKIDRSFIRALRNSPVEYHITRAIVALGRDLRKTVVAEGIEDVETRALLVEMGCQIGQGYLFSPALCLTDFIAYCRQTHDVRHLPPAQGRVARG</sequence>
<name>A0A7W6J838_9HYPH</name>
<dbReference type="InterPro" id="IPR044398">
    <property type="entry name" value="Globin-sensor_dom"/>
</dbReference>
<dbReference type="PANTHER" id="PTHR44757:SF2">
    <property type="entry name" value="BIOFILM ARCHITECTURE MAINTENANCE PROTEIN MBAA"/>
    <property type="match status" value="1"/>
</dbReference>
<evidence type="ECO:0000313" key="6">
    <source>
        <dbReference type="EMBL" id="MBB4066551.1"/>
    </source>
</evidence>
<dbReference type="Gene3D" id="3.20.20.450">
    <property type="entry name" value="EAL domain"/>
    <property type="match status" value="1"/>
</dbReference>
<evidence type="ECO:0000256" key="2">
    <source>
        <dbReference type="ARBA" id="ARBA00029839"/>
    </source>
</evidence>
<dbReference type="PROSITE" id="PS50885">
    <property type="entry name" value="HAMP"/>
    <property type="match status" value="1"/>
</dbReference>
<dbReference type="CDD" id="cd01949">
    <property type="entry name" value="GGDEF"/>
    <property type="match status" value="1"/>
</dbReference>
<dbReference type="SUPFAM" id="SSF46458">
    <property type="entry name" value="Globin-like"/>
    <property type="match status" value="1"/>
</dbReference>
<dbReference type="Pfam" id="PF00563">
    <property type="entry name" value="EAL"/>
    <property type="match status" value="1"/>
</dbReference>
<dbReference type="GO" id="GO:0020037">
    <property type="term" value="F:heme binding"/>
    <property type="evidence" value="ECO:0007669"/>
    <property type="project" value="InterPro"/>
</dbReference>
<dbReference type="PROSITE" id="PS50883">
    <property type="entry name" value="EAL"/>
    <property type="match status" value="1"/>
</dbReference>
<dbReference type="PROSITE" id="PS50887">
    <property type="entry name" value="GGDEF"/>
    <property type="match status" value="1"/>
</dbReference>
<feature type="domain" description="HAMP" evidence="4">
    <location>
        <begin position="196"/>
        <end position="248"/>
    </location>
</feature>
<dbReference type="SMART" id="SM00052">
    <property type="entry name" value="EAL"/>
    <property type="match status" value="1"/>
</dbReference>
<dbReference type="Pfam" id="PF11563">
    <property type="entry name" value="Protoglobin"/>
    <property type="match status" value="1"/>
</dbReference>
<dbReference type="InterPro" id="IPR012292">
    <property type="entry name" value="Globin/Proto"/>
</dbReference>
<dbReference type="InterPro" id="IPR035919">
    <property type="entry name" value="EAL_sf"/>
</dbReference>
<dbReference type="InterPro" id="IPR039379">
    <property type="entry name" value="Protoglobin_sensor_dom"/>
</dbReference>
<dbReference type="Gene3D" id="3.30.70.270">
    <property type="match status" value="1"/>
</dbReference>
<accession>A0A7W6J838</accession>
<evidence type="ECO:0000259" key="4">
    <source>
        <dbReference type="PROSITE" id="PS50885"/>
    </source>
</evidence>
<dbReference type="GO" id="GO:0007165">
    <property type="term" value="P:signal transduction"/>
    <property type="evidence" value="ECO:0007669"/>
    <property type="project" value="InterPro"/>
</dbReference>
<comment type="caution">
    <text evidence="6">The sequence shown here is derived from an EMBL/GenBank/DDBJ whole genome shotgun (WGS) entry which is preliminary data.</text>
</comment>
<dbReference type="GO" id="GO:0016020">
    <property type="term" value="C:membrane"/>
    <property type="evidence" value="ECO:0007669"/>
    <property type="project" value="InterPro"/>
</dbReference>
<evidence type="ECO:0000259" key="3">
    <source>
        <dbReference type="PROSITE" id="PS50883"/>
    </source>
</evidence>
<dbReference type="InterPro" id="IPR003660">
    <property type="entry name" value="HAMP_dom"/>
</dbReference>
<dbReference type="InterPro" id="IPR043128">
    <property type="entry name" value="Rev_trsase/Diguanyl_cyclase"/>
</dbReference>
<dbReference type="SUPFAM" id="SSF141868">
    <property type="entry name" value="EAL domain-like"/>
    <property type="match status" value="1"/>
</dbReference>
<keyword evidence="7" id="KW-1185">Reference proteome</keyword>
<dbReference type="GO" id="GO:0019825">
    <property type="term" value="F:oxygen binding"/>
    <property type="evidence" value="ECO:0007669"/>
    <property type="project" value="InterPro"/>
</dbReference>
<evidence type="ECO:0000256" key="1">
    <source>
        <dbReference type="ARBA" id="ARBA00015125"/>
    </source>
</evidence>
<dbReference type="PANTHER" id="PTHR44757">
    <property type="entry name" value="DIGUANYLATE CYCLASE DGCP"/>
    <property type="match status" value="1"/>
</dbReference>
<dbReference type="SMART" id="SM00267">
    <property type="entry name" value="GGDEF"/>
    <property type="match status" value="1"/>
</dbReference>
<dbReference type="Proteomes" id="UP000528286">
    <property type="component" value="Unassembled WGS sequence"/>
</dbReference>
<dbReference type="InterPro" id="IPR000160">
    <property type="entry name" value="GGDEF_dom"/>
</dbReference>
<gene>
    <name evidence="6" type="ORF">GGR23_003768</name>
</gene>
<proteinExistence type="predicted"/>
<dbReference type="CDD" id="cd01068">
    <property type="entry name" value="globin_sensor"/>
    <property type="match status" value="1"/>
</dbReference>
<dbReference type="CDD" id="cd01948">
    <property type="entry name" value="EAL"/>
    <property type="match status" value="1"/>
</dbReference>
<dbReference type="RefSeq" id="WP_183367819.1">
    <property type="nucleotide sequence ID" value="NZ_JACIEZ010000010.1"/>
</dbReference>